<feature type="compositionally biased region" description="Polar residues" evidence="1">
    <location>
        <begin position="54"/>
        <end position="68"/>
    </location>
</feature>
<gene>
    <name evidence="2" type="ORF">BGZ70_009467</name>
</gene>
<dbReference type="OrthoDB" id="2442340at2759"/>
<feature type="region of interest" description="Disordered" evidence="1">
    <location>
        <begin position="194"/>
        <end position="229"/>
    </location>
</feature>
<accession>A0A9P6LZR2</accession>
<feature type="compositionally biased region" description="Basic residues" evidence="1">
    <location>
        <begin position="1014"/>
        <end position="1030"/>
    </location>
</feature>
<sequence>MDTVASNAAQARAQAHALSLQYPPWCLLHMLLKHHKALFSTLLLEELLPPHNHSQSSVTSLSHTQSPAHQHRAHLQDQESPPAPAARPRARAVLSRHLVQRLHFGYYGNKHTLSESAVRYLTARARLEYGYFVIRGRAFWNINHEDLLVPAAHLKDPSAVAAAAVPAGKDKKAAASVAGVNTVIAGHQQVPLRQGSPWPIPVRDQTLHQHHQQQSQAPGSMEDNDAGGIKEDDPYRIAYAASPALVGGGFGSAGVDGRMGVEDEAEQRQRIAMANQRCEEREERRLLLVAVRYCERCQPDMAVVFDSTAATYSSITPVTVSSERQAAAEYWRRVAYTSTIASEVHMDTDDLVSIPPSPFLGRRVDTSWMKRLQQSPVSSMQYSSHRDLSYLLTRMRMVQDDARLFQIASGIFDGLATYPRKIKKPIPSIIDGPLSLSLSTLRTLVFEYGYMPLPEDDQDRKAHYKGGVRAHSGEDFEFPSDGSHVVNKRGLKGQGTSIWYFYDLQRTETMVVYLMHKAPEVLDWLFERGFELQIQHPSGRSGVSAALLLQCCIPGLHAMVRHVHKPISTTSHEVPLTVDVATIQRELLGYGRKSQRIEFRREDFVEVLKGIPPAQLGPILRAMSDLGMDNTVVQDRLVELLQVPGGTSPMMVEKAHLHALASKTSLAPSNEESLFAMDDIAAIATEPANSISYINSINGYDSDSDCDYSDLEFYFKVKPPKLAAARSIVNRAIQEAFEVHMDVSGAQDPEWKIVFEDTLSNLKLESLIVHPEVSDWVCETMSGPEPAFQTCFDHALMEALHELLNWNNQQVWRLERWCQTMENESRSRSIMGGRHPWEEVKSKVLGRRQPEEHEHSSSRNATQDEDQDELMQEASEGLLDGRNELIGLDIEWTTNDQIILNTASTVADMPGGSEIVRVSGNGCLLLDNGCLDQELLLCGQQTEDDVYSLETNVKVYDFLRKGAVVEEKHLIWLALGLVTATYKGRDVAHIVSRRQRHRHHQHHRGHHSNPPNHHYPRHHHHHHHHHHQKRQQQQQQQRQRQRQSLRQNSAGPAVIPVKMACSPEAYQLVWMLASTFIRQALNRENEQLQQALDFKYGLGFSGLQTAEASTLSSDSGPRTGMSGLRHDGSWLPRPKAPFMTMDSNAHSPPLSPVPLSSTMIKVQEMQTLLTSCLGADAWLMNEILTEIEDDLEERAPVLQGIWR</sequence>
<feature type="compositionally biased region" description="Basic and acidic residues" evidence="1">
    <location>
        <begin position="843"/>
        <end position="857"/>
    </location>
</feature>
<protein>
    <submittedName>
        <fullName evidence="2">Uncharacterized protein</fullName>
    </submittedName>
</protein>
<feature type="region of interest" description="Disordered" evidence="1">
    <location>
        <begin position="843"/>
        <end position="871"/>
    </location>
</feature>
<proteinExistence type="predicted"/>
<evidence type="ECO:0000256" key="1">
    <source>
        <dbReference type="SAM" id="MobiDB-lite"/>
    </source>
</evidence>
<dbReference type="EMBL" id="JAAAHY010000771">
    <property type="protein sequence ID" value="KAF9957607.1"/>
    <property type="molecule type" value="Genomic_DNA"/>
</dbReference>
<keyword evidence="3" id="KW-1185">Reference proteome</keyword>
<dbReference type="AlphaFoldDB" id="A0A9P6LZR2"/>
<feature type="compositionally biased region" description="Low complexity" evidence="1">
    <location>
        <begin position="1031"/>
        <end position="1047"/>
    </location>
</feature>
<evidence type="ECO:0000313" key="2">
    <source>
        <dbReference type="EMBL" id="KAF9957607.1"/>
    </source>
</evidence>
<feature type="compositionally biased region" description="Basic residues" evidence="1">
    <location>
        <begin position="992"/>
        <end position="1007"/>
    </location>
</feature>
<reference evidence="2" key="1">
    <citation type="journal article" date="2020" name="Fungal Divers.">
        <title>Resolving the Mortierellaceae phylogeny through synthesis of multi-gene phylogenetics and phylogenomics.</title>
        <authorList>
            <person name="Vandepol N."/>
            <person name="Liber J."/>
            <person name="Desiro A."/>
            <person name="Na H."/>
            <person name="Kennedy M."/>
            <person name="Barry K."/>
            <person name="Grigoriev I.V."/>
            <person name="Miller A.N."/>
            <person name="O'Donnell K."/>
            <person name="Stajich J.E."/>
            <person name="Bonito G."/>
        </authorList>
    </citation>
    <scope>NUCLEOTIDE SEQUENCE</scope>
    <source>
        <strain evidence="2">CK1249</strain>
    </source>
</reference>
<evidence type="ECO:0000313" key="3">
    <source>
        <dbReference type="Proteomes" id="UP000738359"/>
    </source>
</evidence>
<comment type="caution">
    <text evidence="2">The sequence shown here is derived from an EMBL/GenBank/DDBJ whole genome shotgun (WGS) entry which is preliminary data.</text>
</comment>
<feature type="region of interest" description="Disordered" evidence="1">
    <location>
        <begin position="54"/>
        <end position="88"/>
    </location>
</feature>
<name>A0A9P6LZR2_MORAP</name>
<organism evidence="2 3">
    <name type="scientific">Mortierella alpina</name>
    <name type="common">Oleaginous fungus</name>
    <name type="synonym">Mortierella renispora</name>
    <dbReference type="NCBI Taxonomy" id="64518"/>
    <lineage>
        <taxon>Eukaryota</taxon>
        <taxon>Fungi</taxon>
        <taxon>Fungi incertae sedis</taxon>
        <taxon>Mucoromycota</taxon>
        <taxon>Mortierellomycotina</taxon>
        <taxon>Mortierellomycetes</taxon>
        <taxon>Mortierellales</taxon>
        <taxon>Mortierellaceae</taxon>
        <taxon>Mortierella</taxon>
    </lineage>
</organism>
<feature type="region of interest" description="Disordered" evidence="1">
    <location>
        <begin position="992"/>
        <end position="1051"/>
    </location>
</feature>
<dbReference type="Proteomes" id="UP000738359">
    <property type="component" value="Unassembled WGS sequence"/>
</dbReference>